<keyword evidence="4 5" id="KW-0732">Signal</keyword>
<sequence>MAKKWRMIKMKRHNKKWTVLGMLVMCIALVLAGCGGSNAAVTKEKTNKDELVIYIGYGMTSGGYDPCTGYGIYGDGIFHSNLLKFNAQIEAEPDLAVGYTVSDDGLTYTYTLRDDVKFSDGEPLTADDVAFTYMTAKASGSSVDLTMLEKAEAKDKVTVVFTLNKKWSAFASTTALLGIVPEHAYGPGYGDNPIGTGPFKVAQLDKEQQLIVVPNDYYYGTKPAFKKITILNLDEEAALAAAKSGNLDVVMVNPEYAYEEVPGMSMARIKTVDNRGFNLPVIGETKDGKGNVIGNNVTSDYAVRKALNIGIDRETIIQNALNGIGTPAYGRVDALPWNNTPEFEDGRVEEAKALLAEAGWIDTDGDGIREKNGIKAEFKISGRTDDLQRYNLAVALSEDAKKLGINLIAEALAWADCKALTRTIPTCWGSGDYNPIDLYNAHYSQMIGVGTSNPASYANPKVDDYIEKALAATSMAEAIDYWKLSQWDGETGTSVDYPFLWIVNIDHTYFVRDGLSLGEQRIHPHGHGVPVIANMNEWTFES</sequence>
<dbReference type="Gene3D" id="3.10.105.10">
    <property type="entry name" value="Dipeptide-binding Protein, Domain 3"/>
    <property type="match status" value="1"/>
</dbReference>
<protein>
    <recommendedName>
        <fullName evidence="6">Solute-binding protein family 5 domain-containing protein</fullName>
    </recommendedName>
</protein>
<dbReference type="EMBL" id="AP008230">
    <property type="protein sequence ID" value="BAE85885.1"/>
    <property type="molecule type" value="Genomic_DNA"/>
</dbReference>
<dbReference type="GO" id="GO:1904680">
    <property type="term" value="F:peptide transmembrane transporter activity"/>
    <property type="evidence" value="ECO:0007669"/>
    <property type="project" value="TreeGrafter"/>
</dbReference>
<dbReference type="eggNOG" id="COG0747">
    <property type="taxonomic scope" value="Bacteria"/>
</dbReference>
<dbReference type="GO" id="GO:0042597">
    <property type="term" value="C:periplasmic space"/>
    <property type="evidence" value="ECO:0007669"/>
    <property type="project" value="UniProtKB-ARBA"/>
</dbReference>
<dbReference type="HOGENOM" id="CLU_017028_8_5_9"/>
<evidence type="ECO:0000256" key="3">
    <source>
        <dbReference type="ARBA" id="ARBA00022448"/>
    </source>
</evidence>
<dbReference type="PROSITE" id="PS51257">
    <property type="entry name" value="PROKAR_LIPOPROTEIN"/>
    <property type="match status" value="1"/>
</dbReference>
<dbReference type="InterPro" id="IPR039424">
    <property type="entry name" value="SBP_5"/>
</dbReference>
<reference evidence="7 8" key="1">
    <citation type="journal article" date="2006" name="J. Bacteriol.">
        <title>Complete genome sequence of the dehalorespiring bacterium Desulfitobacterium hafniense Y51 and comparison with Dehalococcoides ethenogenes 195.</title>
        <authorList>
            <person name="Nonaka H."/>
            <person name="Keresztes G."/>
            <person name="Shinoda Y."/>
            <person name="Ikenaga Y."/>
            <person name="Abe M."/>
            <person name="Naito K."/>
            <person name="Inatomi K."/>
            <person name="Furukawa K."/>
            <person name="Inui M."/>
            <person name="Yukawa H."/>
        </authorList>
    </citation>
    <scope>NUCLEOTIDE SEQUENCE [LARGE SCALE GENOMIC DNA]</scope>
    <source>
        <strain evidence="7 8">Y51</strain>
    </source>
</reference>
<accession>Q24Q07</accession>
<dbReference type="PANTHER" id="PTHR30290">
    <property type="entry name" value="PERIPLASMIC BINDING COMPONENT OF ABC TRANSPORTER"/>
    <property type="match status" value="1"/>
</dbReference>
<organism evidence="7 8">
    <name type="scientific">Desulfitobacterium hafniense (strain Y51)</name>
    <dbReference type="NCBI Taxonomy" id="138119"/>
    <lineage>
        <taxon>Bacteria</taxon>
        <taxon>Bacillati</taxon>
        <taxon>Bacillota</taxon>
        <taxon>Clostridia</taxon>
        <taxon>Eubacteriales</taxon>
        <taxon>Desulfitobacteriaceae</taxon>
        <taxon>Desulfitobacterium</taxon>
    </lineage>
</organism>
<dbReference type="AlphaFoldDB" id="Q24Q07"/>
<dbReference type="InterPro" id="IPR030678">
    <property type="entry name" value="Peptide/Ni-bd"/>
</dbReference>
<name>Q24Q07_DESHY</name>
<dbReference type="SUPFAM" id="SSF53850">
    <property type="entry name" value="Periplasmic binding protein-like II"/>
    <property type="match status" value="1"/>
</dbReference>
<dbReference type="CDD" id="cd08518">
    <property type="entry name" value="PBP2_NikA_DppA_OppA_like_19"/>
    <property type="match status" value="1"/>
</dbReference>
<dbReference type="Gene3D" id="3.40.190.10">
    <property type="entry name" value="Periplasmic binding protein-like II"/>
    <property type="match status" value="1"/>
</dbReference>
<dbReference type="Proteomes" id="UP000001946">
    <property type="component" value="Chromosome"/>
</dbReference>
<evidence type="ECO:0000313" key="7">
    <source>
        <dbReference type="EMBL" id="BAE85885.1"/>
    </source>
</evidence>
<evidence type="ECO:0000259" key="6">
    <source>
        <dbReference type="Pfam" id="PF00496"/>
    </source>
</evidence>
<keyword evidence="3" id="KW-0813">Transport</keyword>
<proteinExistence type="inferred from homology"/>
<dbReference type="InterPro" id="IPR000914">
    <property type="entry name" value="SBP_5_dom"/>
</dbReference>
<dbReference type="InterPro" id="IPR023765">
    <property type="entry name" value="SBP_5_CS"/>
</dbReference>
<dbReference type="Pfam" id="PF00496">
    <property type="entry name" value="SBP_bac_5"/>
    <property type="match status" value="1"/>
</dbReference>
<dbReference type="PANTHER" id="PTHR30290:SF9">
    <property type="entry name" value="OLIGOPEPTIDE-BINDING PROTEIN APPA"/>
    <property type="match status" value="1"/>
</dbReference>
<feature type="domain" description="Solute-binding protein family 5" evidence="6">
    <location>
        <begin position="91"/>
        <end position="415"/>
    </location>
</feature>
<dbReference type="PROSITE" id="PS01040">
    <property type="entry name" value="SBP_BACTERIAL_5"/>
    <property type="match status" value="1"/>
</dbReference>
<comment type="similarity">
    <text evidence="2">Belongs to the bacterial solute-binding protein 5 family.</text>
</comment>
<evidence type="ECO:0000256" key="5">
    <source>
        <dbReference type="SAM" id="SignalP"/>
    </source>
</evidence>
<dbReference type="STRING" id="138119.DSY4096"/>
<keyword evidence="8" id="KW-1185">Reference proteome</keyword>
<dbReference type="KEGG" id="dsy:DSY4096"/>
<comment type="subcellular location">
    <subcellularLocation>
        <location evidence="1">Cell membrane</location>
        <topology evidence="1">Lipid-anchor</topology>
    </subcellularLocation>
</comment>
<dbReference type="PIRSF" id="PIRSF002741">
    <property type="entry name" value="MppA"/>
    <property type="match status" value="1"/>
</dbReference>
<feature type="signal peptide" evidence="5">
    <location>
        <begin position="1"/>
        <end position="32"/>
    </location>
</feature>
<dbReference type="GO" id="GO:0043190">
    <property type="term" value="C:ATP-binding cassette (ABC) transporter complex"/>
    <property type="evidence" value="ECO:0007669"/>
    <property type="project" value="InterPro"/>
</dbReference>
<dbReference type="GO" id="GO:0015833">
    <property type="term" value="P:peptide transport"/>
    <property type="evidence" value="ECO:0007669"/>
    <property type="project" value="TreeGrafter"/>
</dbReference>
<feature type="chain" id="PRO_5038388459" description="Solute-binding protein family 5 domain-containing protein" evidence="5">
    <location>
        <begin position="33"/>
        <end position="542"/>
    </location>
</feature>
<evidence type="ECO:0000256" key="4">
    <source>
        <dbReference type="ARBA" id="ARBA00022729"/>
    </source>
</evidence>
<gene>
    <name evidence="7" type="ordered locus">DSY4096</name>
</gene>
<evidence type="ECO:0000313" key="8">
    <source>
        <dbReference type="Proteomes" id="UP000001946"/>
    </source>
</evidence>
<evidence type="ECO:0000256" key="1">
    <source>
        <dbReference type="ARBA" id="ARBA00004193"/>
    </source>
</evidence>
<evidence type="ECO:0000256" key="2">
    <source>
        <dbReference type="ARBA" id="ARBA00005695"/>
    </source>
</evidence>